<keyword evidence="1" id="KW-0732">Signal</keyword>
<feature type="chain" id="PRO_5042466175" description="Lipoprotein" evidence="1">
    <location>
        <begin position="21"/>
        <end position="141"/>
    </location>
</feature>
<evidence type="ECO:0008006" key="4">
    <source>
        <dbReference type="Google" id="ProtNLM"/>
    </source>
</evidence>
<sequence length="141" mass="16394">MKRILIICIFLLIASGCGQRAQTIKPLQVGEEAIVSQHEADESKQILLSMEEILEVVGVSTEKDIYLAPRVKQFDRFHLNDIRERGHENVKKRFPEYTVHVSTDKKIFIELGKLEKELKQRTLSKKRYDAKLKDLEEKMKG</sequence>
<dbReference type="EMBL" id="JAWJAY010000001">
    <property type="protein sequence ID" value="MDV2884241.1"/>
    <property type="molecule type" value="Genomic_DNA"/>
</dbReference>
<dbReference type="PROSITE" id="PS51257">
    <property type="entry name" value="PROKAR_LIPOPROTEIN"/>
    <property type="match status" value="1"/>
</dbReference>
<name>A0AAJ2NKG4_ALKPS</name>
<dbReference type="Proteomes" id="UP001285636">
    <property type="component" value="Unassembled WGS sequence"/>
</dbReference>
<dbReference type="AlphaFoldDB" id="A0AAJ2NKG4"/>
<reference evidence="2" key="1">
    <citation type="submission" date="2023-10" db="EMBL/GenBank/DDBJ databases">
        <title>Screening of Alkalihalophilus pseudofirmusBZ-TG-HK211 and Its Alleviation of Salt Stress on Rapeseed Growth.</title>
        <authorList>
            <person name="Zhao B."/>
            <person name="Guo T."/>
        </authorList>
    </citation>
    <scope>NUCLEOTIDE SEQUENCE</scope>
    <source>
        <strain evidence="2">BZ-TG-HK211</strain>
    </source>
</reference>
<organism evidence="2 3">
    <name type="scientific">Alkalihalophilus pseudofirmus</name>
    <name type="common">Bacillus pseudofirmus</name>
    <dbReference type="NCBI Taxonomy" id="79885"/>
    <lineage>
        <taxon>Bacteria</taxon>
        <taxon>Bacillati</taxon>
        <taxon>Bacillota</taxon>
        <taxon>Bacilli</taxon>
        <taxon>Bacillales</taxon>
        <taxon>Bacillaceae</taxon>
        <taxon>Alkalihalophilus</taxon>
    </lineage>
</organism>
<proteinExistence type="predicted"/>
<evidence type="ECO:0000256" key="1">
    <source>
        <dbReference type="SAM" id="SignalP"/>
    </source>
</evidence>
<feature type="signal peptide" evidence="1">
    <location>
        <begin position="1"/>
        <end position="20"/>
    </location>
</feature>
<evidence type="ECO:0000313" key="3">
    <source>
        <dbReference type="Proteomes" id="UP001285636"/>
    </source>
</evidence>
<gene>
    <name evidence="2" type="ORF">RYX45_03560</name>
</gene>
<comment type="caution">
    <text evidence="2">The sequence shown here is derived from an EMBL/GenBank/DDBJ whole genome shotgun (WGS) entry which is preliminary data.</text>
</comment>
<protein>
    <recommendedName>
        <fullName evidence="4">Lipoprotein</fullName>
    </recommendedName>
</protein>
<accession>A0AAJ2NKG4</accession>
<evidence type="ECO:0000313" key="2">
    <source>
        <dbReference type="EMBL" id="MDV2884241.1"/>
    </source>
</evidence>
<dbReference type="RefSeq" id="WP_323465877.1">
    <property type="nucleotide sequence ID" value="NZ_CP144224.1"/>
</dbReference>